<reference evidence="2 3" key="1">
    <citation type="submission" date="2020-08" db="EMBL/GenBank/DDBJ databases">
        <title>Genomic Encyclopedia of Type Strains, Phase IV (KMG-IV): sequencing the most valuable type-strain genomes for metagenomic binning, comparative biology and taxonomic classification.</title>
        <authorList>
            <person name="Goeker M."/>
        </authorList>
    </citation>
    <scope>NUCLEOTIDE SEQUENCE [LARGE SCALE GENOMIC DNA]</scope>
    <source>
        <strain evidence="2 3">DSM 103725</strain>
    </source>
</reference>
<evidence type="ECO:0000259" key="1">
    <source>
        <dbReference type="SMART" id="SM00421"/>
    </source>
</evidence>
<dbReference type="InterPro" id="IPR016032">
    <property type="entry name" value="Sig_transdc_resp-reg_C-effctor"/>
</dbReference>
<dbReference type="InterPro" id="IPR036388">
    <property type="entry name" value="WH-like_DNA-bd_sf"/>
</dbReference>
<feature type="domain" description="HTH luxR-type" evidence="1">
    <location>
        <begin position="203"/>
        <end position="260"/>
    </location>
</feature>
<dbReference type="RefSeq" id="WP_184676704.1">
    <property type="nucleotide sequence ID" value="NZ_JACHGY010000001.1"/>
</dbReference>
<gene>
    <name evidence="2" type="ORF">HNQ40_000912</name>
</gene>
<dbReference type="GO" id="GO:0006355">
    <property type="term" value="P:regulation of DNA-templated transcription"/>
    <property type="evidence" value="ECO:0007669"/>
    <property type="project" value="InterPro"/>
</dbReference>
<proteinExistence type="predicted"/>
<dbReference type="EMBL" id="JACHGY010000001">
    <property type="protein sequence ID" value="MBB6429106.1"/>
    <property type="molecule type" value="Genomic_DNA"/>
</dbReference>
<dbReference type="SMART" id="SM00421">
    <property type="entry name" value="HTH_LUXR"/>
    <property type="match status" value="1"/>
</dbReference>
<dbReference type="SUPFAM" id="SSF46894">
    <property type="entry name" value="C-terminal effector domain of the bipartite response regulators"/>
    <property type="match status" value="1"/>
</dbReference>
<dbReference type="Pfam" id="PF00196">
    <property type="entry name" value="GerE"/>
    <property type="match status" value="1"/>
</dbReference>
<accession>A0A7X0LJZ4</accession>
<evidence type="ECO:0000313" key="2">
    <source>
        <dbReference type="EMBL" id="MBB6429106.1"/>
    </source>
</evidence>
<dbReference type="Proteomes" id="UP000541810">
    <property type="component" value="Unassembled WGS sequence"/>
</dbReference>
<dbReference type="InterPro" id="IPR000792">
    <property type="entry name" value="Tscrpt_reg_LuxR_C"/>
</dbReference>
<dbReference type="AlphaFoldDB" id="A0A7X0LJZ4"/>
<dbReference type="Gene3D" id="1.10.10.10">
    <property type="entry name" value="Winged helix-like DNA-binding domain superfamily/Winged helix DNA-binding domain"/>
    <property type="match status" value="1"/>
</dbReference>
<sequence length="275" mass="30513">MSDPIRQPDSGNATISQEDAVRLVELLAQTSTYEGDHLAKKRFLLDGLCRLVDATQWSWAINVFDEDCKPHHAGALQGGFSLEQAECLATCVNHPATHRVFAPTYQRIFTQPEPLTIRMEDHAGAAEWEKSEASALAAAAGIGTFVSSICAVEDHGSSTVTLFRPYGEPPFTDRQRDMLHIIIRGVPWLHTAGWPEDARVHQIAELPTSHMVLLTLLVKGYSRQDIADVRLLSINTVNTYTQRIFKMFGVRSQPELMRCFLEGQPEPANDGTDSS</sequence>
<organism evidence="2 3">
    <name type="scientific">Algisphaera agarilytica</name>
    <dbReference type="NCBI Taxonomy" id="1385975"/>
    <lineage>
        <taxon>Bacteria</taxon>
        <taxon>Pseudomonadati</taxon>
        <taxon>Planctomycetota</taxon>
        <taxon>Phycisphaerae</taxon>
        <taxon>Phycisphaerales</taxon>
        <taxon>Phycisphaeraceae</taxon>
        <taxon>Algisphaera</taxon>
    </lineage>
</organism>
<name>A0A7X0LJZ4_9BACT</name>
<protein>
    <recommendedName>
        <fullName evidence="1">HTH luxR-type domain-containing protein</fullName>
    </recommendedName>
</protein>
<dbReference type="GO" id="GO:0003677">
    <property type="term" value="F:DNA binding"/>
    <property type="evidence" value="ECO:0007669"/>
    <property type="project" value="InterPro"/>
</dbReference>
<evidence type="ECO:0000313" key="3">
    <source>
        <dbReference type="Proteomes" id="UP000541810"/>
    </source>
</evidence>
<comment type="caution">
    <text evidence="2">The sequence shown here is derived from an EMBL/GenBank/DDBJ whole genome shotgun (WGS) entry which is preliminary data.</text>
</comment>
<keyword evidence="3" id="KW-1185">Reference proteome</keyword>